<name>A0A2N3XXF5_SACSN</name>
<protein>
    <submittedName>
        <fullName evidence="1">Uncharacterized protein</fullName>
    </submittedName>
</protein>
<dbReference type="AlphaFoldDB" id="A0A2N3XXF5"/>
<evidence type="ECO:0000313" key="2">
    <source>
        <dbReference type="Proteomes" id="UP000233786"/>
    </source>
</evidence>
<dbReference type="STRING" id="994479.GCA_000194155_02391"/>
<accession>A0A2N3XXF5</accession>
<dbReference type="Proteomes" id="UP000233786">
    <property type="component" value="Unassembled WGS sequence"/>
</dbReference>
<reference evidence="1" key="1">
    <citation type="submission" date="2017-12" db="EMBL/GenBank/DDBJ databases">
        <title>Sequencing the genomes of 1000 Actinobacteria strains.</title>
        <authorList>
            <person name="Klenk H.-P."/>
        </authorList>
    </citation>
    <scope>NUCLEOTIDE SEQUENCE [LARGE SCALE GENOMIC DNA]</scope>
    <source>
        <strain evidence="1">DSM 44228</strain>
    </source>
</reference>
<keyword evidence="2" id="KW-1185">Reference proteome</keyword>
<sequence>MDEGDFLHRRFRGDSFPLDETTWCAIAKPVVGPAAGLVIAPEERRADLDAVLAWTVDRRYAWPVRWIWCRSPHQRPGPGYR</sequence>
<organism evidence="1 2">
    <name type="scientific">Saccharopolyspora spinosa</name>
    <dbReference type="NCBI Taxonomy" id="60894"/>
    <lineage>
        <taxon>Bacteria</taxon>
        <taxon>Bacillati</taxon>
        <taxon>Actinomycetota</taxon>
        <taxon>Actinomycetes</taxon>
        <taxon>Pseudonocardiales</taxon>
        <taxon>Pseudonocardiaceae</taxon>
        <taxon>Saccharopolyspora</taxon>
    </lineage>
</organism>
<dbReference type="EMBL" id="PJNB01000001">
    <property type="protein sequence ID" value="PKW15355.1"/>
    <property type="molecule type" value="Genomic_DNA"/>
</dbReference>
<gene>
    <name evidence="1" type="ORF">A8926_3050</name>
</gene>
<proteinExistence type="predicted"/>
<evidence type="ECO:0000313" key="1">
    <source>
        <dbReference type="EMBL" id="PKW15355.1"/>
    </source>
</evidence>
<comment type="caution">
    <text evidence="1">The sequence shown here is derived from an EMBL/GenBank/DDBJ whole genome shotgun (WGS) entry which is preliminary data.</text>
</comment>